<accession>A0A9W9DIG5</accession>
<evidence type="ECO:0000313" key="2">
    <source>
        <dbReference type="Proteomes" id="UP001150266"/>
    </source>
</evidence>
<comment type="caution">
    <text evidence="1">The sequence shown here is derived from an EMBL/GenBank/DDBJ whole genome shotgun (WGS) entry which is preliminary data.</text>
</comment>
<keyword evidence="2" id="KW-1185">Reference proteome</keyword>
<name>A0A9W9DIG5_9AGAR</name>
<reference evidence="1" key="1">
    <citation type="submission" date="2022-08" db="EMBL/GenBank/DDBJ databases">
        <title>A Global Phylogenomic Analysis of the Shiitake Genus Lentinula.</title>
        <authorList>
            <consortium name="DOE Joint Genome Institute"/>
            <person name="Sierra-Patev S."/>
            <person name="Min B."/>
            <person name="Naranjo-Ortiz M."/>
            <person name="Looney B."/>
            <person name="Konkel Z."/>
            <person name="Slot J.C."/>
            <person name="Sakamoto Y."/>
            <person name="Steenwyk J.L."/>
            <person name="Rokas A."/>
            <person name="Carro J."/>
            <person name="Camarero S."/>
            <person name="Ferreira P."/>
            <person name="Molpeceres G."/>
            <person name="Ruiz-Duenas F.J."/>
            <person name="Serrano A."/>
            <person name="Henrissat B."/>
            <person name="Drula E."/>
            <person name="Hughes K.W."/>
            <person name="Mata J.L."/>
            <person name="Ishikawa N.K."/>
            <person name="Vargas-Isla R."/>
            <person name="Ushijima S."/>
            <person name="Smith C.A."/>
            <person name="Ahrendt S."/>
            <person name="Andreopoulos W."/>
            <person name="He G."/>
            <person name="Labutti K."/>
            <person name="Lipzen A."/>
            <person name="Ng V."/>
            <person name="Riley R."/>
            <person name="Sandor L."/>
            <person name="Barry K."/>
            <person name="Martinez A.T."/>
            <person name="Xiao Y."/>
            <person name="Gibbons J.G."/>
            <person name="Terashima K."/>
            <person name="Grigoriev I.V."/>
            <person name="Hibbett D.S."/>
        </authorList>
    </citation>
    <scope>NUCLEOTIDE SEQUENCE</scope>
    <source>
        <strain evidence="1">JLM2183</strain>
    </source>
</reference>
<dbReference type="Proteomes" id="UP001150266">
    <property type="component" value="Unassembled WGS sequence"/>
</dbReference>
<sequence>MLLSPKQFLWKKEESLPHVDWEVQSVFGNGKGSDISGVFLWHNWPKGDQGIYLQWPGYLHRRWMVSLPLYDDFGEEILWTKKGLGTFLAFQYREFAESCTRGHIICKEPTWRIGSGGIAFQDMRIVTFWNITKDIWRAEITVDVPSNGWAESRQDYYSLTGAEGCYNKIRPEGKDKRCPSCSTVHRCDQGIVNSIRRGSRAPWI</sequence>
<dbReference type="OrthoDB" id="2662268at2759"/>
<proteinExistence type="predicted"/>
<evidence type="ECO:0000313" key="1">
    <source>
        <dbReference type="EMBL" id="KAJ4472059.1"/>
    </source>
</evidence>
<dbReference type="AlphaFoldDB" id="A0A9W9DIG5"/>
<gene>
    <name evidence="1" type="ORF">J3R30DRAFT_3407577</name>
</gene>
<dbReference type="EMBL" id="JAOTPV010000021">
    <property type="protein sequence ID" value="KAJ4472059.1"/>
    <property type="molecule type" value="Genomic_DNA"/>
</dbReference>
<protein>
    <submittedName>
        <fullName evidence="1">Uncharacterized protein</fullName>
    </submittedName>
</protein>
<organism evidence="1 2">
    <name type="scientific">Lentinula aciculospora</name>
    <dbReference type="NCBI Taxonomy" id="153920"/>
    <lineage>
        <taxon>Eukaryota</taxon>
        <taxon>Fungi</taxon>
        <taxon>Dikarya</taxon>
        <taxon>Basidiomycota</taxon>
        <taxon>Agaricomycotina</taxon>
        <taxon>Agaricomycetes</taxon>
        <taxon>Agaricomycetidae</taxon>
        <taxon>Agaricales</taxon>
        <taxon>Marasmiineae</taxon>
        <taxon>Omphalotaceae</taxon>
        <taxon>Lentinula</taxon>
    </lineage>
</organism>